<evidence type="ECO:0000256" key="11">
    <source>
        <dbReference type="RuleBase" id="RU363116"/>
    </source>
</evidence>
<protein>
    <recommendedName>
        <fullName evidence="11">Phospholipid scramblase</fullName>
    </recommendedName>
</protein>
<dbReference type="Pfam" id="PF03803">
    <property type="entry name" value="Scramblase"/>
    <property type="match status" value="1"/>
</dbReference>
<dbReference type="GO" id="GO:0017128">
    <property type="term" value="F:phospholipid scramblase activity"/>
    <property type="evidence" value="ECO:0007669"/>
    <property type="project" value="InterPro"/>
</dbReference>
<comment type="similarity">
    <text evidence="3 11">Belongs to the phospholipid scramblase family.</text>
</comment>
<proteinExistence type="inferred from homology"/>
<gene>
    <name evidence="12" type="ORF">CAPTEDRAFT_120877</name>
</gene>
<keyword evidence="10 11" id="KW-0449">Lipoprotein</keyword>
<evidence type="ECO:0000256" key="2">
    <source>
        <dbReference type="ARBA" id="ARBA00004606"/>
    </source>
</evidence>
<dbReference type="HOGENOM" id="CLU_2216396_0_0_1"/>
<evidence type="ECO:0000313" key="12">
    <source>
        <dbReference type="EMBL" id="ELT96919.1"/>
    </source>
</evidence>
<keyword evidence="4" id="KW-0597">Phosphoprotein</keyword>
<accession>R7TTD6</accession>
<evidence type="ECO:0000256" key="8">
    <source>
        <dbReference type="ARBA" id="ARBA00023136"/>
    </source>
</evidence>
<evidence type="ECO:0000256" key="10">
    <source>
        <dbReference type="ARBA" id="ARBA00023288"/>
    </source>
</evidence>
<evidence type="ECO:0000256" key="6">
    <source>
        <dbReference type="ARBA" id="ARBA00022837"/>
    </source>
</evidence>
<keyword evidence="5" id="KW-0812">Transmembrane</keyword>
<reference evidence="12 14" key="2">
    <citation type="journal article" date="2013" name="Nature">
        <title>Insights into bilaterian evolution from three spiralian genomes.</title>
        <authorList>
            <person name="Simakov O."/>
            <person name="Marletaz F."/>
            <person name="Cho S.J."/>
            <person name="Edsinger-Gonzales E."/>
            <person name="Havlak P."/>
            <person name="Hellsten U."/>
            <person name="Kuo D.H."/>
            <person name="Larsson T."/>
            <person name="Lv J."/>
            <person name="Arendt D."/>
            <person name="Savage R."/>
            <person name="Osoegawa K."/>
            <person name="de Jong P."/>
            <person name="Grimwood J."/>
            <person name="Chapman J.A."/>
            <person name="Shapiro H."/>
            <person name="Aerts A."/>
            <person name="Otillar R.P."/>
            <person name="Terry A.Y."/>
            <person name="Boore J.L."/>
            <person name="Grigoriev I.V."/>
            <person name="Lindberg D.R."/>
            <person name="Seaver E.C."/>
            <person name="Weisblat D.A."/>
            <person name="Putnam N.H."/>
            <person name="Rokhsar D.S."/>
        </authorList>
    </citation>
    <scope>NUCLEOTIDE SEQUENCE</scope>
    <source>
        <strain evidence="12 14">I ESC-2004</strain>
    </source>
</reference>
<comment type="cofactor">
    <cofactor evidence="1 11">
        <name>Ca(2+)</name>
        <dbReference type="ChEBI" id="CHEBI:29108"/>
    </cofactor>
</comment>
<evidence type="ECO:0000256" key="9">
    <source>
        <dbReference type="ARBA" id="ARBA00023139"/>
    </source>
</evidence>
<sequence length="107" mass="12124">QLISFSAFTGFETNNKYSIKNSLRQNIFFAAEETHCCTRYFCGNNRPFDMHIMDNTGKEVLLVTAPLRCDSCCFPCCLKNLEVQAPPGNVINVIFEHSSGILLVFMF</sequence>
<dbReference type="GO" id="GO:0005886">
    <property type="term" value="C:plasma membrane"/>
    <property type="evidence" value="ECO:0007669"/>
    <property type="project" value="TreeGrafter"/>
</dbReference>
<feature type="non-terminal residue" evidence="12">
    <location>
        <position position="1"/>
    </location>
</feature>
<keyword evidence="7" id="KW-1133">Transmembrane helix</keyword>
<comment type="subcellular location">
    <subcellularLocation>
        <location evidence="2">Membrane</location>
        <topology evidence="2">Single-pass type II membrane protein</topology>
    </subcellularLocation>
</comment>
<dbReference type="STRING" id="283909.R7TTD6"/>
<comment type="function">
    <text evidence="11">May mediate accelerated ATP-independent bidirectional transbilayer migration of phospholipids upon binding calcium ions that results in a loss of phospholipid asymmetry in the plasma membrane.</text>
</comment>
<keyword evidence="8" id="KW-0472">Membrane</keyword>
<dbReference type="PANTHER" id="PTHR23248">
    <property type="entry name" value="PHOSPHOLIPID SCRAMBLASE-RELATED"/>
    <property type="match status" value="1"/>
</dbReference>
<evidence type="ECO:0000256" key="4">
    <source>
        <dbReference type="ARBA" id="ARBA00022553"/>
    </source>
</evidence>
<dbReference type="AlphaFoldDB" id="R7TTD6"/>
<reference evidence="13" key="3">
    <citation type="submission" date="2015-06" db="UniProtKB">
        <authorList>
            <consortium name="EnsemblMetazoa"/>
        </authorList>
    </citation>
    <scope>IDENTIFICATION</scope>
</reference>
<evidence type="ECO:0000313" key="13">
    <source>
        <dbReference type="EnsemblMetazoa" id="CapteP120877"/>
    </source>
</evidence>
<dbReference type="PANTHER" id="PTHR23248:SF38">
    <property type="entry name" value="PHOSPHOLIPID SCRAMBLASE 1"/>
    <property type="match status" value="1"/>
</dbReference>
<dbReference type="EMBL" id="AMQN01000276">
    <property type="status" value="NOT_ANNOTATED_CDS"/>
    <property type="molecule type" value="Genomic_DNA"/>
</dbReference>
<dbReference type="EnsemblMetazoa" id="CapteT120877">
    <property type="protein sequence ID" value="CapteP120877"/>
    <property type="gene ID" value="CapteG120877"/>
</dbReference>
<evidence type="ECO:0000256" key="3">
    <source>
        <dbReference type="ARBA" id="ARBA00005350"/>
    </source>
</evidence>
<dbReference type="InterPro" id="IPR005552">
    <property type="entry name" value="Scramblase"/>
</dbReference>
<dbReference type="OMA" id="TENNCFC"/>
<name>R7TTD6_CAPTE</name>
<keyword evidence="9 11" id="KW-0564">Palmitate</keyword>
<evidence type="ECO:0000313" key="14">
    <source>
        <dbReference type="Proteomes" id="UP000014760"/>
    </source>
</evidence>
<evidence type="ECO:0000256" key="1">
    <source>
        <dbReference type="ARBA" id="ARBA00001913"/>
    </source>
</evidence>
<evidence type="ECO:0000256" key="7">
    <source>
        <dbReference type="ARBA" id="ARBA00022989"/>
    </source>
</evidence>
<dbReference type="OrthoDB" id="444338at2759"/>
<evidence type="ECO:0000256" key="5">
    <source>
        <dbReference type="ARBA" id="ARBA00022692"/>
    </source>
</evidence>
<organism evidence="12">
    <name type="scientific">Capitella teleta</name>
    <name type="common">Polychaete worm</name>
    <dbReference type="NCBI Taxonomy" id="283909"/>
    <lineage>
        <taxon>Eukaryota</taxon>
        <taxon>Metazoa</taxon>
        <taxon>Spiralia</taxon>
        <taxon>Lophotrochozoa</taxon>
        <taxon>Annelida</taxon>
        <taxon>Polychaeta</taxon>
        <taxon>Sedentaria</taxon>
        <taxon>Scolecida</taxon>
        <taxon>Capitellidae</taxon>
        <taxon>Capitella</taxon>
    </lineage>
</organism>
<dbReference type="Proteomes" id="UP000014760">
    <property type="component" value="Unassembled WGS sequence"/>
</dbReference>
<keyword evidence="6 11" id="KW-0106">Calcium</keyword>
<reference evidence="14" key="1">
    <citation type="submission" date="2012-12" db="EMBL/GenBank/DDBJ databases">
        <authorList>
            <person name="Hellsten U."/>
            <person name="Grimwood J."/>
            <person name="Chapman J.A."/>
            <person name="Shapiro H."/>
            <person name="Aerts A."/>
            <person name="Otillar R.P."/>
            <person name="Terry A.Y."/>
            <person name="Boore J.L."/>
            <person name="Simakov O."/>
            <person name="Marletaz F."/>
            <person name="Cho S.-J."/>
            <person name="Edsinger-Gonzales E."/>
            <person name="Havlak P."/>
            <person name="Kuo D.-H."/>
            <person name="Larsson T."/>
            <person name="Lv J."/>
            <person name="Arendt D."/>
            <person name="Savage R."/>
            <person name="Osoegawa K."/>
            <person name="de Jong P."/>
            <person name="Lindberg D.R."/>
            <person name="Seaver E.C."/>
            <person name="Weisblat D.A."/>
            <person name="Putnam N.H."/>
            <person name="Grigoriev I.V."/>
            <person name="Rokhsar D.S."/>
        </authorList>
    </citation>
    <scope>NUCLEOTIDE SEQUENCE</scope>
    <source>
        <strain evidence="14">I ESC-2004</strain>
    </source>
</reference>
<dbReference type="EMBL" id="KB308724">
    <property type="protein sequence ID" value="ELT96919.1"/>
    <property type="molecule type" value="Genomic_DNA"/>
</dbReference>
<keyword evidence="14" id="KW-1185">Reference proteome</keyword>